<dbReference type="InterPro" id="IPR010730">
    <property type="entry name" value="HET"/>
</dbReference>
<proteinExistence type="predicted"/>
<evidence type="ECO:0000313" key="3">
    <source>
        <dbReference type="Proteomes" id="UP000250266"/>
    </source>
</evidence>
<accession>A0A8E2EBN9</accession>
<dbReference type="PANTHER" id="PTHR33112:SF10">
    <property type="entry name" value="TOL"/>
    <property type="match status" value="1"/>
</dbReference>
<protein>
    <submittedName>
        <fullName evidence="2">HET-domain-containing protein</fullName>
    </submittedName>
</protein>
<dbReference type="Proteomes" id="UP000250266">
    <property type="component" value="Unassembled WGS sequence"/>
</dbReference>
<dbReference type="Pfam" id="PF06985">
    <property type="entry name" value="HET"/>
    <property type="match status" value="1"/>
</dbReference>
<dbReference type="EMBL" id="KV744942">
    <property type="protein sequence ID" value="OCK80858.1"/>
    <property type="molecule type" value="Genomic_DNA"/>
</dbReference>
<dbReference type="OrthoDB" id="5347061at2759"/>
<reference evidence="2 3" key="1">
    <citation type="journal article" date="2016" name="Nat. Commun.">
        <title>Ectomycorrhizal ecology is imprinted in the genome of the dominant symbiotic fungus Cenococcum geophilum.</title>
        <authorList>
            <consortium name="DOE Joint Genome Institute"/>
            <person name="Peter M."/>
            <person name="Kohler A."/>
            <person name="Ohm R.A."/>
            <person name="Kuo A."/>
            <person name="Krutzmann J."/>
            <person name="Morin E."/>
            <person name="Arend M."/>
            <person name="Barry K.W."/>
            <person name="Binder M."/>
            <person name="Choi C."/>
            <person name="Clum A."/>
            <person name="Copeland A."/>
            <person name="Grisel N."/>
            <person name="Haridas S."/>
            <person name="Kipfer T."/>
            <person name="LaButti K."/>
            <person name="Lindquist E."/>
            <person name="Lipzen A."/>
            <person name="Maire R."/>
            <person name="Meier B."/>
            <person name="Mihaltcheva S."/>
            <person name="Molinier V."/>
            <person name="Murat C."/>
            <person name="Poggeler S."/>
            <person name="Quandt C.A."/>
            <person name="Sperisen C."/>
            <person name="Tritt A."/>
            <person name="Tisserant E."/>
            <person name="Crous P.W."/>
            <person name="Henrissat B."/>
            <person name="Nehls U."/>
            <person name="Egli S."/>
            <person name="Spatafora J.W."/>
            <person name="Grigoriev I.V."/>
            <person name="Martin F.M."/>
        </authorList>
    </citation>
    <scope>NUCLEOTIDE SEQUENCE [LARGE SCALE GENOMIC DNA]</scope>
    <source>
        <strain evidence="2 3">CBS 459.81</strain>
    </source>
</reference>
<organism evidence="2 3">
    <name type="scientific">Lepidopterella palustris CBS 459.81</name>
    <dbReference type="NCBI Taxonomy" id="1314670"/>
    <lineage>
        <taxon>Eukaryota</taxon>
        <taxon>Fungi</taxon>
        <taxon>Dikarya</taxon>
        <taxon>Ascomycota</taxon>
        <taxon>Pezizomycotina</taxon>
        <taxon>Dothideomycetes</taxon>
        <taxon>Pleosporomycetidae</taxon>
        <taxon>Mytilinidiales</taxon>
        <taxon>Argynnaceae</taxon>
        <taxon>Lepidopterella</taxon>
    </lineage>
</organism>
<dbReference type="AlphaFoldDB" id="A0A8E2EBN9"/>
<gene>
    <name evidence="2" type="ORF">K432DRAFT_296789</name>
</gene>
<evidence type="ECO:0000259" key="1">
    <source>
        <dbReference type="Pfam" id="PF06985"/>
    </source>
</evidence>
<feature type="domain" description="Heterokaryon incompatibility" evidence="1">
    <location>
        <begin position="29"/>
        <end position="126"/>
    </location>
</feature>
<sequence>MPIRVIDVISFEDHGDPRLLETRGLKGRYIAISHSWGRVVKPFTTTKNIESLKKRIDFASLPKTFQDSIFIARKLRVQYVWIDSVCIIQDDGEDWTREAKTMGLVYQKAYLAISASESPGDHAGFLTQSLQVKMGVVLPYCPADTASGYIYLRGTFTAASSHNAQL</sequence>
<dbReference type="PANTHER" id="PTHR33112">
    <property type="entry name" value="DOMAIN PROTEIN, PUTATIVE-RELATED"/>
    <property type="match status" value="1"/>
</dbReference>
<evidence type="ECO:0000313" key="2">
    <source>
        <dbReference type="EMBL" id="OCK80858.1"/>
    </source>
</evidence>
<keyword evidence="3" id="KW-1185">Reference proteome</keyword>
<name>A0A8E2EBN9_9PEZI</name>